<comment type="catalytic activity">
    <reaction evidence="6">
        <text>DNA(n) + a 2'-deoxyribonucleoside 5'-triphosphate = DNA(n+1) + diphosphate</text>
        <dbReference type="Rhea" id="RHEA:22508"/>
        <dbReference type="Rhea" id="RHEA-COMP:17339"/>
        <dbReference type="Rhea" id="RHEA-COMP:17340"/>
        <dbReference type="ChEBI" id="CHEBI:33019"/>
        <dbReference type="ChEBI" id="CHEBI:61560"/>
        <dbReference type="ChEBI" id="CHEBI:173112"/>
        <dbReference type="EC" id="2.7.7.7"/>
    </reaction>
</comment>
<dbReference type="InterPro" id="IPR036397">
    <property type="entry name" value="RNaseH_sf"/>
</dbReference>
<evidence type="ECO:0000256" key="3">
    <source>
        <dbReference type="ARBA" id="ARBA00022839"/>
    </source>
</evidence>
<dbReference type="Pfam" id="PF01541">
    <property type="entry name" value="GIY-YIG"/>
    <property type="match status" value="1"/>
</dbReference>
<dbReference type="SUPFAM" id="SSF53098">
    <property type="entry name" value="Ribonuclease H-like"/>
    <property type="match status" value="1"/>
</dbReference>
<reference evidence="8 9" key="1">
    <citation type="submission" date="2019-03" db="EMBL/GenBank/DDBJ databases">
        <title>Genomic Encyclopedia of Type Strains, Phase IV (KMG-IV): sequencing the most valuable type-strain genomes for metagenomic binning, comparative biology and taxonomic classification.</title>
        <authorList>
            <person name="Goeker M."/>
        </authorList>
    </citation>
    <scope>NUCLEOTIDE SEQUENCE [LARGE SCALE GENOMIC DNA]</scope>
    <source>
        <strain evidence="8 9">DSM 103792</strain>
    </source>
</reference>
<dbReference type="GO" id="GO:0005829">
    <property type="term" value="C:cytosol"/>
    <property type="evidence" value="ECO:0007669"/>
    <property type="project" value="TreeGrafter"/>
</dbReference>
<evidence type="ECO:0000313" key="8">
    <source>
        <dbReference type="EMBL" id="TDQ49450.1"/>
    </source>
</evidence>
<dbReference type="SMART" id="SM00479">
    <property type="entry name" value="EXOIII"/>
    <property type="match status" value="1"/>
</dbReference>
<dbReference type="InterPro" id="IPR012337">
    <property type="entry name" value="RNaseH-like_sf"/>
</dbReference>
<dbReference type="OrthoDB" id="9803913at2"/>
<organism evidence="8 9">
    <name type="scientific">Permianibacter aggregans</name>
    <dbReference type="NCBI Taxonomy" id="1510150"/>
    <lineage>
        <taxon>Bacteria</taxon>
        <taxon>Pseudomonadati</taxon>
        <taxon>Pseudomonadota</taxon>
        <taxon>Gammaproteobacteria</taxon>
        <taxon>Pseudomonadales</taxon>
        <taxon>Pseudomonadaceae</taxon>
        <taxon>Permianibacter</taxon>
    </lineage>
</organism>
<dbReference type="SMART" id="SM00465">
    <property type="entry name" value="GIYc"/>
    <property type="match status" value="1"/>
</dbReference>
<evidence type="ECO:0000256" key="5">
    <source>
        <dbReference type="ARBA" id="ARBA00026073"/>
    </source>
</evidence>
<dbReference type="GO" id="GO:0003887">
    <property type="term" value="F:DNA-directed DNA polymerase activity"/>
    <property type="evidence" value="ECO:0007669"/>
    <property type="project" value="UniProtKB-EC"/>
</dbReference>
<dbReference type="PANTHER" id="PTHR30231:SF37">
    <property type="entry name" value="EXODEOXYRIBONUCLEASE 10"/>
    <property type="match status" value="1"/>
</dbReference>
<dbReference type="NCBIfam" id="TIGR00573">
    <property type="entry name" value="dnaq"/>
    <property type="match status" value="1"/>
</dbReference>
<accession>A0A4R6UQC7</accession>
<dbReference type="InterPro" id="IPR006054">
    <property type="entry name" value="DnaQ"/>
</dbReference>
<gene>
    <name evidence="8" type="ORF">EV696_104155</name>
</gene>
<dbReference type="Pfam" id="PF00929">
    <property type="entry name" value="RNase_T"/>
    <property type="match status" value="1"/>
</dbReference>
<evidence type="ECO:0000256" key="1">
    <source>
        <dbReference type="ARBA" id="ARBA00012417"/>
    </source>
</evidence>
<dbReference type="InterPro" id="IPR013520">
    <property type="entry name" value="Ribonucl_H"/>
</dbReference>
<dbReference type="InterPro" id="IPR000305">
    <property type="entry name" value="GIY-YIG_endonuc"/>
</dbReference>
<dbReference type="Gene3D" id="3.40.1440.10">
    <property type="entry name" value="GIY-YIG endonuclease"/>
    <property type="match status" value="1"/>
</dbReference>
<proteinExistence type="predicted"/>
<dbReference type="InterPro" id="IPR035901">
    <property type="entry name" value="GIY-YIG_endonuc_sf"/>
</dbReference>
<keyword evidence="2" id="KW-0540">Nuclease</keyword>
<protein>
    <recommendedName>
        <fullName evidence="1">DNA-directed DNA polymerase</fullName>
        <ecNumber evidence="1">2.7.7.7</ecNumber>
    </recommendedName>
</protein>
<keyword evidence="9" id="KW-1185">Reference proteome</keyword>
<dbReference type="GO" id="GO:0003677">
    <property type="term" value="F:DNA binding"/>
    <property type="evidence" value="ECO:0007669"/>
    <property type="project" value="InterPro"/>
</dbReference>
<evidence type="ECO:0000313" key="9">
    <source>
        <dbReference type="Proteomes" id="UP000295375"/>
    </source>
</evidence>
<feature type="domain" description="GIY-YIG" evidence="7">
    <location>
        <begin position="210"/>
        <end position="288"/>
    </location>
</feature>
<comment type="caution">
    <text evidence="8">The sequence shown here is derived from an EMBL/GenBank/DDBJ whole genome shotgun (WGS) entry which is preliminary data.</text>
</comment>
<dbReference type="SUPFAM" id="SSF82771">
    <property type="entry name" value="GIY-YIG endonuclease"/>
    <property type="match status" value="1"/>
</dbReference>
<dbReference type="InterPro" id="IPR047296">
    <property type="entry name" value="GIY-YIG_UvrC_Cho"/>
</dbReference>
<evidence type="ECO:0000259" key="7">
    <source>
        <dbReference type="PROSITE" id="PS50164"/>
    </source>
</evidence>
<name>A0A4R6UQC7_9GAMM</name>
<dbReference type="FunFam" id="3.30.420.10:FF:000045">
    <property type="entry name" value="3'-5' exonuclease DinG"/>
    <property type="match status" value="1"/>
</dbReference>
<dbReference type="Proteomes" id="UP000295375">
    <property type="component" value="Unassembled WGS sequence"/>
</dbReference>
<dbReference type="PROSITE" id="PS50164">
    <property type="entry name" value="GIY_YIG"/>
    <property type="match status" value="1"/>
</dbReference>
<dbReference type="PANTHER" id="PTHR30231">
    <property type="entry name" value="DNA POLYMERASE III SUBUNIT EPSILON"/>
    <property type="match status" value="1"/>
</dbReference>
<evidence type="ECO:0000256" key="2">
    <source>
        <dbReference type="ARBA" id="ARBA00022722"/>
    </source>
</evidence>
<dbReference type="CDD" id="cd06127">
    <property type="entry name" value="DEDDh"/>
    <property type="match status" value="1"/>
</dbReference>
<evidence type="ECO:0000256" key="4">
    <source>
        <dbReference type="ARBA" id="ARBA00025483"/>
    </source>
</evidence>
<dbReference type="Gene3D" id="3.30.420.10">
    <property type="entry name" value="Ribonuclease H-like superfamily/Ribonuclease H"/>
    <property type="match status" value="1"/>
</dbReference>
<dbReference type="EC" id="2.7.7.7" evidence="1"/>
<dbReference type="GO" id="GO:0006289">
    <property type="term" value="P:nucleotide-excision repair"/>
    <property type="evidence" value="ECO:0007669"/>
    <property type="project" value="InterPro"/>
</dbReference>
<dbReference type="AlphaFoldDB" id="A0A4R6UQC7"/>
<evidence type="ECO:0000256" key="6">
    <source>
        <dbReference type="ARBA" id="ARBA00049244"/>
    </source>
</evidence>
<sequence length="467" mass="53187">MKTMSISLPAPLNHPLAIVDLETTGAHPGVDRVIEVGVILIDDGEVSLRWQRLINPEQRLSPFIEQLTGITPAMVADAPRFAEIADELQTLLQGRIFVAHNARFDYGFLKSEYERLGVQFAPERLCTVRWSRQLYPLLRGHGLDAICQRLGIANEARHRALGDAEATWQFLRQSCREHHPDTLHAAFVKQMQRPSLPPAITPERINSVPNCPGIYRFYGDEGKLLYIGKSKQLRERIMSHFNASPVSARNQRLHSQIRDLDWQCTAGELGALLKENQAIKKEQPLFNRRLRRVRELVAVTTKEDAQGYLRCQFSAFEKAGNKPLALFRNRSQAKAKLLELAKEHQLCKKLLGLETGKGACFDLQLKRCKGACNGSEPPAIYNLRLQTALKPAQIRSWPYPGPIGIVERDEEREELHLIDHWCYLGTVRDESDIADCLENPRQFELDTYRLLVRAVRSRLTIRQFPGN</sequence>
<dbReference type="GO" id="GO:0045004">
    <property type="term" value="P:DNA replication proofreading"/>
    <property type="evidence" value="ECO:0007669"/>
    <property type="project" value="TreeGrafter"/>
</dbReference>
<dbReference type="CDD" id="cd10434">
    <property type="entry name" value="GIY-YIG_UvrC_Cho"/>
    <property type="match status" value="1"/>
</dbReference>
<dbReference type="EMBL" id="SNYM01000004">
    <property type="protein sequence ID" value="TDQ49450.1"/>
    <property type="molecule type" value="Genomic_DNA"/>
</dbReference>
<comment type="subunit">
    <text evidence="5">DNA polymerase III contains a core (composed of alpha, epsilon and theta chains) that associates with a tau subunit. This core dimerizes to form the POLIII' complex. PolIII' associates with the gamma complex (composed of gamma, delta, delta', psi and chi chains) and with the beta chain to form the complete DNA polymerase III complex.</text>
</comment>
<keyword evidence="3" id="KW-0378">Hydrolase</keyword>
<keyword evidence="3" id="KW-0269">Exonuclease</keyword>
<dbReference type="GO" id="GO:0008408">
    <property type="term" value="F:3'-5' exonuclease activity"/>
    <property type="evidence" value="ECO:0007669"/>
    <property type="project" value="TreeGrafter"/>
</dbReference>
<comment type="function">
    <text evidence="4">DNA polymerase III is a complex, multichain enzyme responsible for most of the replicative synthesis in bacteria. The epsilon subunit contain the editing function and is a proofreading 3'-5' exonuclease.</text>
</comment>